<accession>A0A9N8E224</accession>
<dbReference type="InterPro" id="IPR011992">
    <property type="entry name" value="EF-hand-dom_pair"/>
</dbReference>
<feature type="transmembrane region" description="Helical" evidence="6">
    <location>
        <begin position="113"/>
        <end position="131"/>
    </location>
</feature>
<evidence type="ECO:0000256" key="2">
    <source>
        <dbReference type="ARBA" id="ARBA00020786"/>
    </source>
</evidence>
<dbReference type="InterPro" id="IPR002048">
    <property type="entry name" value="EF_hand_dom"/>
</dbReference>
<dbReference type="SUPFAM" id="SSF47473">
    <property type="entry name" value="EF-hand"/>
    <property type="match status" value="1"/>
</dbReference>
<keyword evidence="6" id="KW-0472">Membrane</keyword>
<dbReference type="PROSITE" id="PS00018">
    <property type="entry name" value="EF_HAND_1"/>
    <property type="match status" value="3"/>
</dbReference>
<evidence type="ECO:0000256" key="6">
    <source>
        <dbReference type="SAM" id="Phobius"/>
    </source>
</evidence>
<dbReference type="EMBL" id="CAICTM010000451">
    <property type="protein sequence ID" value="CAB9510770.1"/>
    <property type="molecule type" value="Genomic_DNA"/>
</dbReference>
<name>A0A9N8E224_9STRA</name>
<feature type="domain" description="EF-hand" evidence="7">
    <location>
        <begin position="599"/>
        <end position="634"/>
    </location>
</feature>
<dbReference type="CDD" id="cd00051">
    <property type="entry name" value="EFh"/>
    <property type="match status" value="3"/>
</dbReference>
<feature type="domain" description="EF-hand" evidence="7">
    <location>
        <begin position="635"/>
        <end position="670"/>
    </location>
</feature>
<feature type="transmembrane region" description="Helical" evidence="6">
    <location>
        <begin position="463"/>
        <end position="480"/>
    </location>
</feature>
<evidence type="ECO:0000313" key="9">
    <source>
        <dbReference type="Proteomes" id="UP001153069"/>
    </source>
</evidence>
<keyword evidence="4" id="KW-0106">Calcium</keyword>
<keyword evidence="6" id="KW-0812">Transmembrane</keyword>
<dbReference type="FunFam" id="1.10.238.10:FF:000178">
    <property type="entry name" value="Calmodulin-2 A"/>
    <property type="match status" value="1"/>
</dbReference>
<evidence type="ECO:0000313" key="8">
    <source>
        <dbReference type="EMBL" id="CAB9510770.1"/>
    </source>
</evidence>
<feature type="domain" description="EF-hand" evidence="7">
    <location>
        <begin position="676"/>
        <end position="711"/>
    </location>
</feature>
<dbReference type="Gene3D" id="1.10.238.10">
    <property type="entry name" value="EF-hand"/>
    <property type="match status" value="2"/>
</dbReference>
<reference evidence="8" key="1">
    <citation type="submission" date="2020-06" db="EMBL/GenBank/DDBJ databases">
        <authorList>
            <consortium name="Plant Systems Biology data submission"/>
        </authorList>
    </citation>
    <scope>NUCLEOTIDE SEQUENCE</scope>
    <source>
        <strain evidence="8">D6</strain>
    </source>
</reference>
<dbReference type="Proteomes" id="UP001153069">
    <property type="component" value="Unassembled WGS sequence"/>
</dbReference>
<dbReference type="PANTHER" id="PTHR23048">
    <property type="entry name" value="MYOSIN LIGHT CHAIN 1, 3"/>
    <property type="match status" value="1"/>
</dbReference>
<evidence type="ECO:0000259" key="7">
    <source>
        <dbReference type="PROSITE" id="PS50222"/>
    </source>
</evidence>
<feature type="region of interest" description="Disordered" evidence="5">
    <location>
        <begin position="575"/>
        <end position="594"/>
    </location>
</feature>
<feature type="transmembrane region" description="Helical" evidence="6">
    <location>
        <begin position="12"/>
        <end position="31"/>
    </location>
</feature>
<gene>
    <name evidence="8" type="ORF">SEMRO_452_G145840.1</name>
</gene>
<feature type="transmembrane region" description="Helical" evidence="6">
    <location>
        <begin position="424"/>
        <end position="451"/>
    </location>
</feature>
<feature type="transmembrane region" description="Helical" evidence="6">
    <location>
        <begin position="323"/>
        <end position="344"/>
    </location>
</feature>
<comment type="similarity">
    <text evidence="1">Belongs to the centrin family.</text>
</comment>
<organism evidence="8 9">
    <name type="scientific">Seminavis robusta</name>
    <dbReference type="NCBI Taxonomy" id="568900"/>
    <lineage>
        <taxon>Eukaryota</taxon>
        <taxon>Sar</taxon>
        <taxon>Stramenopiles</taxon>
        <taxon>Ochrophyta</taxon>
        <taxon>Bacillariophyta</taxon>
        <taxon>Bacillariophyceae</taxon>
        <taxon>Bacillariophycidae</taxon>
        <taxon>Naviculales</taxon>
        <taxon>Naviculaceae</taxon>
        <taxon>Seminavis</taxon>
    </lineage>
</organism>
<dbReference type="InterPro" id="IPR018247">
    <property type="entry name" value="EF_Hand_1_Ca_BS"/>
</dbReference>
<protein>
    <recommendedName>
        <fullName evidence="2">Calmodulin</fullName>
    </recommendedName>
</protein>
<evidence type="ECO:0000256" key="5">
    <source>
        <dbReference type="SAM" id="MobiDB-lite"/>
    </source>
</evidence>
<dbReference type="Pfam" id="PF13499">
    <property type="entry name" value="EF-hand_7"/>
    <property type="match status" value="2"/>
</dbReference>
<dbReference type="GO" id="GO:0005509">
    <property type="term" value="F:calcium ion binding"/>
    <property type="evidence" value="ECO:0007669"/>
    <property type="project" value="InterPro"/>
</dbReference>
<sequence>MTKPTHHVATLSPWKTLLLGGLLGYLVAVFVHSSGHEDSQSRGRLTESKELLLEEASSVSSESHHEETQEATALDTTVTVIVLFLISLTIMFETVKETIEEAVDRVMEPVIEGLFGELTVLGFLSVCTFFVTKLGWFNQLSEKIFGEEEKEELLEVFEMVHYMVFFVMVFFVINVLVLVRGATAMKRTWWIYNRACRDDKYMAEMNAILALHTAAEEETTYLRYLCQELLPFRSSKRSLRSELGLFRGLRHEFVVERSLDPPFLPHDQNCVPDEFDFGRYLSICLCHELGHIVHLKIPTWIFLGGVTAVFYVIALFVENRLESFVWIWVCTGWLFFLLGSYFDFHLFKILEGMAAKLGDIGELHDGERVSLMPRSPSLPYWTRIDLEEYIRTGRGLLARLFLPTNSKVTRQDVLYWMERKGPKLYMIIFQVQMVFTAAYVSLLVLIMFPYMFVETEQSLPERMAFLVLSILPVCLLLGKYQMAAANLTMACSIGEHRRPGVISQVIREEKVSQIIRAMVTMLRLQQFASEGVGFHDSAENNKDSPDSTVVTAPPDSCLDLEEVGIQFEAPIQMGDESNRTAGGISTSTGRRRSSMFSSVEMDEIGQTFDAIDVSRSGLIETSDFGAVLKGLGVAATEESLKAMTAILDENGDGSICRYEFTQFYKNYVRVELDHEELKQLAKDMFHLIDADGNGQITLGEFKDVVDHFNVGFTVDDIGDLVNELDEEDNGMVGEHEFLKLLEKHRLLFEHVELPKLE</sequence>
<keyword evidence="3" id="KW-0677">Repeat</keyword>
<evidence type="ECO:0000256" key="1">
    <source>
        <dbReference type="ARBA" id="ARBA00005253"/>
    </source>
</evidence>
<dbReference type="PROSITE" id="PS50222">
    <property type="entry name" value="EF_HAND_2"/>
    <property type="match status" value="3"/>
</dbReference>
<evidence type="ECO:0000256" key="4">
    <source>
        <dbReference type="ARBA" id="ARBA00022837"/>
    </source>
</evidence>
<keyword evidence="9" id="KW-1185">Reference proteome</keyword>
<proteinExistence type="inferred from homology"/>
<comment type="caution">
    <text evidence="8">The sequence shown here is derived from an EMBL/GenBank/DDBJ whole genome shotgun (WGS) entry which is preliminary data.</text>
</comment>
<feature type="compositionally biased region" description="Low complexity" evidence="5">
    <location>
        <begin position="579"/>
        <end position="594"/>
    </location>
</feature>
<dbReference type="SMART" id="SM00054">
    <property type="entry name" value="EFh"/>
    <property type="match status" value="4"/>
</dbReference>
<dbReference type="AlphaFoldDB" id="A0A9N8E224"/>
<evidence type="ECO:0000256" key="3">
    <source>
        <dbReference type="ARBA" id="ARBA00022737"/>
    </source>
</evidence>
<feature type="transmembrane region" description="Helical" evidence="6">
    <location>
        <begin position="159"/>
        <end position="179"/>
    </location>
</feature>
<keyword evidence="6" id="KW-1133">Transmembrane helix</keyword>
<dbReference type="GO" id="GO:0016460">
    <property type="term" value="C:myosin II complex"/>
    <property type="evidence" value="ECO:0007669"/>
    <property type="project" value="TreeGrafter"/>
</dbReference>
<feature type="transmembrane region" description="Helical" evidence="6">
    <location>
        <begin position="297"/>
        <end position="317"/>
    </location>
</feature>
<dbReference type="OrthoDB" id="6081786at2759"/>
<dbReference type="PANTHER" id="PTHR23048:SF0">
    <property type="entry name" value="CALMODULIN LIKE 3"/>
    <property type="match status" value="1"/>
</dbReference>
<feature type="transmembrane region" description="Helical" evidence="6">
    <location>
        <begin position="71"/>
        <end position="92"/>
    </location>
</feature>
<dbReference type="InterPro" id="IPR050230">
    <property type="entry name" value="CALM/Myosin/TropC-like"/>
</dbReference>